<name>A0A2U3LH25_9FIRM</name>
<protein>
    <submittedName>
        <fullName evidence="1">Uncharacterized protein</fullName>
    </submittedName>
</protein>
<accession>A0A2U3LH25</accession>
<evidence type="ECO:0000313" key="1">
    <source>
        <dbReference type="EMBL" id="SPF51140.1"/>
    </source>
</evidence>
<reference evidence="2" key="1">
    <citation type="submission" date="2018-02" db="EMBL/GenBank/DDBJ databases">
        <authorList>
            <person name="Hausmann B."/>
        </authorList>
    </citation>
    <scope>NUCLEOTIDE SEQUENCE [LARGE SCALE GENOMIC DNA]</scope>
    <source>
        <strain evidence="2">Peat soil MAG SbF1</strain>
    </source>
</reference>
<dbReference type="AlphaFoldDB" id="A0A2U3LH25"/>
<evidence type="ECO:0000313" key="2">
    <source>
        <dbReference type="Proteomes" id="UP000238916"/>
    </source>
</evidence>
<gene>
    <name evidence="1" type="ORF">SBF1_50024</name>
</gene>
<organism evidence="1 2">
    <name type="scientific">Candidatus Desulfosporosinus infrequens</name>
    <dbReference type="NCBI Taxonomy" id="2043169"/>
    <lineage>
        <taxon>Bacteria</taxon>
        <taxon>Bacillati</taxon>
        <taxon>Bacillota</taxon>
        <taxon>Clostridia</taxon>
        <taxon>Eubacteriales</taxon>
        <taxon>Desulfitobacteriaceae</taxon>
        <taxon>Desulfosporosinus</taxon>
    </lineage>
</organism>
<proteinExistence type="predicted"/>
<dbReference type="EMBL" id="OMOF01000445">
    <property type="protein sequence ID" value="SPF51140.1"/>
    <property type="molecule type" value="Genomic_DNA"/>
</dbReference>
<dbReference type="Proteomes" id="UP000238916">
    <property type="component" value="Unassembled WGS sequence"/>
</dbReference>
<sequence>MYLFAFFRFSLKTFINFSIPKQIQVRDVIVIMQNAKVSISCNPPIPALSLLAYHK</sequence>